<dbReference type="AlphaFoldDB" id="A0A8H6M6U1"/>
<evidence type="ECO:0000313" key="2">
    <source>
        <dbReference type="EMBL" id="KAF6756980.1"/>
    </source>
</evidence>
<name>A0A8H6M6U1_9AGAR</name>
<dbReference type="SUPFAM" id="SSF47616">
    <property type="entry name" value="GST C-terminal domain-like"/>
    <property type="match status" value="1"/>
</dbReference>
<comment type="caution">
    <text evidence="2">The sequence shown here is derived from an EMBL/GenBank/DDBJ whole genome shotgun (WGS) entry which is preliminary data.</text>
</comment>
<protein>
    <recommendedName>
        <fullName evidence="1">Glutathione S-transferase C-terminal domain-containing protein</fullName>
    </recommendedName>
</protein>
<reference evidence="2 3" key="1">
    <citation type="submission" date="2020-07" db="EMBL/GenBank/DDBJ databases">
        <title>Comparative genomics of pyrophilous fungi reveals a link between fire events and developmental genes.</title>
        <authorList>
            <consortium name="DOE Joint Genome Institute"/>
            <person name="Steindorff A.S."/>
            <person name="Carver A."/>
            <person name="Calhoun S."/>
            <person name="Stillman K."/>
            <person name="Liu H."/>
            <person name="Lipzen A."/>
            <person name="Pangilinan J."/>
            <person name="Labutti K."/>
            <person name="Bruns T.D."/>
            <person name="Grigoriev I.V."/>
        </authorList>
    </citation>
    <scope>NUCLEOTIDE SEQUENCE [LARGE SCALE GENOMIC DNA]</scope>
    <source>
        <strain evidence="2 3">CBS 144469</strain>
    </source>
</reference>
<evidence type="ECO:0000313" key="3">
    <source>
        <dbReference type="Proteomes" id="UP000521943"/>
    </source>
</evidence>
<dbReference type="Pfam" id="PF00043">
    <property type="entry name" value="GST_C"/>
    <property type="match status" value="1"/>
</dbReference>
<feature type="domain" description="Glutathione S-transferase C-terminal" evidence="1">
    <location>
        <begin position="86"/>
        <end position="126"/>
    </location>
</feature>
<keyword evidence="3" id="KW-1185">Reference proteome</keyword>
<sequence>MLWRWAIPRQSLESEAPYPRTRNESPLSEKQVPFKFIEVDFFKGEDRTSKFKLSSPSVKCRTCFRQAGDQRRATGREGFAALIAPLEKTLDIYEVNFAKQKFIVGDQLSLADLFHVPFAALFPGFGSNAMLEAECRQIAVDEERVKKSDVGIWPYTNRTARPRAMEVSPFVPAVFNEPNMEDRKDVPPHQNLCRSALEARRAARGIWGPQVASRRFETWSTCLDVTPPRWNGEITASARAKMLAVEDNMTERKKGARDVSATIGLPGGSRVPLKMFELRYRHPPAVSQAIGEVDGLRVAFEQ</sequence>
<proteinExistence type="predicted"/>
<dbReference type="InterPro" id="IPR036282">
    <property type="entry name" value="Glutathione-S-Trfase_C_sf"/>
</dbReference>
<dbReference type="Gene3D" id="1.20.1050.10">
    <property type="match status" value="1"/>
</dbReference>
<organism evidence="2 3">
    <name type="scientific">Ephemerocybe angulata</name>
    <dbReference type="NCBI Taxonomy" id="980116"/>
    <lineage>
        <taxon>Eukaryota</taxon>
        <taxon>Fungi</taxon>
        <taxon>Dikarya</taxon>
        <taxon>Basidiomycota</taxon>
        <taxon>Agaricomycotina</taxon>
        <taxon>Agaricomycetes</taxon>
        <taxon>Agaricomycetidae</taxon>
        <taxon>Agaricales</taxon>
        <taxon>Agaricineae</taxon>
        <taxon>Psathyrellaceae</taxon>
        <taxon>Ephemerocybe</taxon>
    </lineage>
</organism>
<dbReference type="Proteomes" id="UP000521943">
    <property type="component" value="Unassembled WGS sequence"/>
</dbReference>
<dbReference type="OrthoDB" id="249703at2759"/>
<evidence type="ECO:0000259" key="1">
    <source>
        <dbReference type="Pfam" id="PF00043"/>
    </source>
</evidence>
<accession>A0A8H6M6U1</accession>
<dbReference type="InterPro" id="IPR004046">
    <property type="entry name" value="GST_C"/>
</dbReference>
<gene>
    <name evidence="2" type="ORF">DFP72DRAFT_1044685</name>
</gene>
<dbReference type="EMBL" id="JACGCI010000024">
    <property type="protein sequence ID" value="KAF6756980.1"/>
    <property type="molecule type" value="Genomic_DNA"/>
</dbReference>